<dbReference type="Proteomes" id="UP001327560">
    <property type="component" value="Chromosome 3"/>
</dbReference>
<protein>
    <submittedName>
        <fullName evidence="2">Uncharacterized protein</fullName>
    </submittedName>
</protein>
<organism evidence="2 3">
    <name type="scientific">Canna indica</name>
    <name type="common">Indian-shot</name>
    <dbReference type="NCBI Taxonomy" id="4628"/>
    <lineage>
        <taxon>Eukaryota</taxon>
        <taxon>Viridiplantae</taxon>
        <taxon>Streptophyta</taxon>
        <taxon>Embryophyta</taxon>
        <taxon>Tracheophyta</taxon>
        <taxon>Spermatophyta</taxon>
        <taxon>Magnoliopsida</taxon>
        <taxon>Liliopsida</taxon>
        <taxon>Zingiberales</taxon>
        <taxon>Cannaceae</taxon>
        <taxon>Canna</taxon>
    </lineage>
</organism>
<evidence type="ECO:0000256" key="1">
    <source>
        <dbReference type="SAM" id="MobiDB-lite"/>
    </source>
</evidence>
<sequence>MFPRRRLVHQSPLGHLFRVLRLGSYLVAVADAELGLLLGDMCAEFVRRTFEGVAPPPIAAECSAMSRMECVRRGVSMYATKATLGGGGRGQRERGGLGAEHLRGREEGGGRAEAGVELSRESGDSCGWVDGRRDDDDDDDDDDDG</sequence>
<feature type="compositionally biased region" description="Basic and acidic residues" evidence="1">
    <location>
        <begin position="90"/>
        <end position="110"/>
    </location>
</feature>
<accession>A0AAQ3K3E5</accession>
<feature type="compositionally biased region" description="Acidic residues" evidence="1">
    <location>
        <begin position="135"/>
        <end position="145"/>
    </location>
</feature>
<gene>
    <name evidence="2" type="ORF">Cni_G08988</name>
</gene>
<evidence type="ECO:0000313" key="2">
    <source>
        <dbReference type="EMBL" id="WOL00275.1"/>
    </source>
</evidence>
<name>A0AAQ3K3E5_9LILI</name>
<dbReference type="AlphaFoldDB" id="A0AAQ3K3E5"/>
<feature type="region of interest" description="Disordered" evidence="1">
    <location>
        <begin position="82"/>
        <end position="145"/>
    </location>
</feature>
<proteinExistence type="predicted"/>
<dbReference type="EMBL" id="CP136892">
    <property type="protein sequence ID" value="WOL00275.1"/>
    <property type="molecule type" value="Genomic_DNA"/>
</dbReference>
<evidence type="ECO:0000313" key="3">
    <source>
        <dbReference type="Proteomes" id="UP001327560"/>
    </source>
</evidence>
<reference evidence="2 3" key="1">
    <citation type="submission" date="2023-10" db="EMBL/GenBank/DDBJ databases">
        <title>Chromosome-scale genome assembly provides insights into flower coloration mechanisms of Canna indica.</title>
        <authorList>
            <person name="Li C."/>
        </authorList>
    </citation>
    <scope>NUCLEOTIDE SEQUENCE [LARGE SCALE GENOMIC DNA]</scope>
    <source>
        <tissue evidence="2">Flower</tissue>
    </source>
</reference>
<keyword evidence="3" id="KW-1185">Reference proteome</keyword>